<dbReference type="GO" id="GO:0048038">
    <property type="term" value="F:quinone binding"/>
    <property type="evidence" value="ECO:0007669"/>
    <property type="project" value="InterPro"/>
</dbReference>
<feature type="non-terminal residue" evidence="11">
    <location>
        <position position="452"/>
    </location>
</feature>
<dbReference type="SUPFAM" id="SSF54416">
    <property type="entry name" value="Amine oxidase N-terminal region"/>
    <property type="match status" value="2"/>
</dbReference>
<evidence type="ECO:0000256" key="3">
    <source>
        <dbReference type="ARBA" id="ARBA00022772"/>
    </source>
</evidence>
<name>A0A7K9DHV5_9AVES</name>
<dbReference type="Gene3D" id="3.10.450.40">
    <property type="match status" value="2"/>
</dbReference>
<keyword evidence="2 8" id="KW-0479">Metal-binding</keyword>
<comment type="PTM">
    <text evidence="7 8">Topaquinone (TPQ) is generated by copper-dependent autoxidation of a specific tyrosyl residue.</text>
</comment>
<feature type="non-terminal residue" evidence="11">
    <location>
        <position position="1"/>
    </location>
</feature>
<comment type="caution">
    <text evidence="11">The sequence shown here is derived from an EMBL/GenBank/DDBJ whole genome shotgun (WGS) entry which is preliminary data.</text>
</comment>
<evidence type="ECO:0000256" key="7">
    <source>
        <dbReference type="PIRSR" id="PIRSR600269-51"/>
    </source>
</evidence>
<evidence type="ECO:0000256" key="4">
    <source>
        <dbReference type="ARBA" id="ARBA00023002"/>
    </source>
</evidence>
<dbReference type="InterPro" id="IPR016182">
    <property type="entry name" value="Cu_amine_oxidase_N-reg"/>
</dbReference>
<feature type="domain" description="Copper amine oxidase N2-terminal" evidence="10">
    <location>
        <begin position="73"/>
        <end position="143"/>
    </location>
</feature>
<feature type="modified residue" description="2',4',5'-topaquinone" evidence="7">
    <location>
        <position position="389"/>
    </location>
</feature>
<dbReference type="FunFam" id="3.10.450.40:FF:000007">
    <property type="entry name" value="Amine oxidase"/>
    <property type="match status" value="1"/>
</dbReference>
<dbReference type="InterPro" id="IPR015798">
    <property type="entry name" value="Cu_amine_oxidase_C"/>
</dbReference>
<evidence type="ECO:0000259" key="10">
    <source>
        <dbReference type="Pfam" id="PF02727"/>
    </source>
</evidence>
<dbReference type="GO" id="GO:0009308">
    <property type="term" value="P:amine metabolic process"/>
    <property type="evidence" value="ECO:0007669"/>
    <property type="project" value="UniProtKB-UniRule"/>
</dbReference>
<evidence type="ECO:0000256" key="8">
    <source>
        <dbReference type="RuleBase" id="RU000672"/>
    </source>
</evidence>
<dbReference type="Pfam" id="PF01179">
    <property type="entry name" value="Cu_amine_oxid"/>
    <property type="match status" value="1"/>
</dbReference>
<feature type="active site" description="Proton acceptor" evidence="6">
    <location>
        <position position="304"/>
    </location>
</feature>
<dbReference type="InterPro" id="IPR036460">
    <property type="entry name" value="Cu_amine_oxidase_C_sf"/>
</dbReference>
<comment type="similarity">
    <text evidence="1 8">Belongs to the copper/topaquinone oxidase family.</text>
</comment>
<dbReference type="PROSITE" id="PS01164">
    <property type="entry name" value="COPPER_AMINE_OXID_1"/>
    <property type="match status" value="1"/>
</dbReference>
<dbReference type="Proteomes" id="UP000518305">
    <property type="component" value="Unassembled WGS sequence"/>
</dbReference>
<accession>A0A7K9DHV5</accession>
<keyword evidence="5 8" id="KW-0186">Copper</keyword>
<dbReference type="EMBL" id="VWZJ01010754">
    <property type="protein sequence ID" value="NXG64336.1"/>
    <property type="molecule type" value="Genomic_DNA"/>
</dbReference>
<evidence type="ECO:0000256" key="2">
    <source>
        <dbReference type="ARBA" id="ARBA00022723"/>
    </source>
</evidence>
<dbReference type="Pfam" id="PF02727">
    <property type="entry name" value="Cu_amine_oxidN2"/>
    <property type="match status" value="1"/>
</dbReference>
<keyword evidence="3 6" id="KW-0801">TPQ</keyword>
<dbReference type="InterPro" id="IPR000269">
    <property type="entry name" value="Cu_amine_oxidase"/>
</dbReference>
<evidence type="ECO:0000256" key="1">
    <source>
        <dbReference type="ARBA" id="ARBA00007983"/>
    </source>
</evidence>
<feature type="domain" description="Copper amine oxidase catalytic" evidence="9">
    <location>
        <begin position="251"/>
        <end position="452"/>
    </location>
</feature>
<keyword evidence="12" id="KW-1185">Reference proteome</keyword>
<evidence type="ECO:0000256" key="5">
    <source>
        <dbReference type="ARBA" id="ARBA00023008"/>
    </source>
</evidence>
<dbReference type="PRINTS" id="PR00766">
    <property type="entry name" value="CUDAOXIDASE"/>
</dbReference>
<dbReference type="FunFam" id="3.10.450.40:FF:000001">
    <property type="entry name" value="Amine oxidase"/>
    <property type="match status" value="1"/>
</dbReference>
<dbReference type="SUPFAM" id="SSF49998">
    <property type="entry name" value="Amine oxidase catalytic domain"/>
    <property type="match status" value="1"/>
</dbReference>
<dbReference type="AlphaFoldDB" id="A0A7K9DHV5"/>
<reference evidence="11 12" key="1">
    <citation type="submission" date="2019-09" db="EMBL/GenBank/DDBJ databases">
        <title>Bird 10,000 Genomes (B10K) Project - Family phase.</title>
        <authorList>
            <person name="Zhang G."/>
        </authorList>
    </citation>
    <scope>NUCLEOTIDE SEQUENCE [LARGE SCALE GENOMIC DNA]</scope>
    <source>
        <strain evidence="11">B10K-DU-001-23</strain>
        <tissue evidence="11">Muscle</tissue>
    </source>
</reference>
<sequence length="452" mass="49721">MNVKTVLVLLVLALAMIFALVCVLLTRGRAPSPCQHQPPAQEDTGDGQSLVFADLTPEEMVQVVRYLQGHLGVQLVDASRAKPSDSCIASIDVQVPAKAEVLRFLDEGGARPPREALAVLYFGNQPDPNVTEYVVGPLPTPAYHRDVTVQKYRGKLPYHRRPTLAVEYTQIGGFLKSQVFPAAPSFMSQVMEYDGASLAALTAAPRGFQSGDRITWFVLFQNVSGFFLHPVGLEVLVDHSSLNISRWAVSKAWSFAFGMSVNTGLRLFDIRHKGERVAYEISIQEALSVYGSNCPGGMSTRYMDGSFGIGRYTSPLVQGVDCPYSATYIDTHSLSETLSPSKRKASFCIFEQNLGSPLRRHYSNLQSLYYGGLVNSALVVRSITTVGNYDYVWDFIFYQSGAIEGKVQATGYVSSSFFHGDGLRYGNRVWEHTLGTVHTHSINYKVDLDVGG</sequence>
<dbReference type="GO" id="GO:0008131">
    <property type="term" value="F:primary methylamine oxidase activity"/>
    <property type="evidence" value="ECO:0007669"/>
    <property type="project" value="InterPro"/>
</dbReference>
<dbReference type="InterPro" id="IPR015800">
    <property type="entry name" value="Cu_amine_oxidase_N2"/>
</dbReference>
<dbReference type="GO" id="GO:0005507">
    <property type="term" value="F:copper ion binding"/>
    <property type="evidence" value="ECO:0007669"/>
    <property type="project" value="InterPro"/>
</dbReference>
<organism evidence="11 12">
    <name type="scientific">Hemiprocne comata</name>
    <dbReference type="NCBI Taxonomy" id="243314"/>
    <lineage>
        <taxon>Eukaryota</taxon>
        <taxon>Metazoa</taxon>
        <taxon>Chordata</taxon>
        <taxon>Craniata</taxon>
        <taxon>Vertebrata</taxon>
        <taxon>Euteleostomi</taxon>
        <taxon>Archelosauria</taxon>
        <taxon>Archosauria</taxon>
        <taxon>Dinosauria</taxon>
        <taxon>Saurischia</taxon>
        <taxon>Theropoda</taxon>
        <taxon>Coelurosauria</taxon>
        <taxon>Aves</taxon>
        <taxon>Neognathae</taxon>
        <taxon>Neoaves</taxon>
        <taxon>Strisores</taxon>
        <taxon>Apodiformes</taxon>
        <taxon>Apodidae</taxon>
        <taxon>Hemiprocninae</taxon>
        <taxon>Hemiprocne</taxon>
    </lineage>
</organism>
<keyword evidence="4 8" id="KW-0560">Oxidoreductase</keyword>
<feature type="active site" description="Schiff-base intermediate with substrate; via topaquinone" evidence="6">
    <location>
        <position position="389"/>
    </location>
</feature>
<evidence type="ECO:0000313" key="11">
    <source>
        <dbReference type="EMBL" id="NXG64336.1"/>
    </source>
</evidence>
<evidence type="ECO:0000313" key="12">
    <source>
        <dbReference type="Proteomes" id="UP000518305"/>
    </source>
</evidence>
<proteinExistence type="inferred from homology"/>
<dbReference type="Gene3D" id="2.70.98.20">
    <property type="entry name" value="Copper amine oxidase, catalytic domain"/>
    <property type="match status" value="1"/>
</dbReference>
<dbReference type="EC" id="1.4.3.-" evidence="8"/>
<comment type="cofactor">
    <cofactor evidence="8">
        <name>Cu cation</name>
        <dbReference type="ChEBI" id="CHEBI:23378"/>
    </cofactor>
    <text evidence="8">Contains 1 topaquinone per subunit.</text>
</comment>
<dbReference type="InterPro" id="IPR049948">
    <property type="entry name" value="Cu_Am_ox_TPQ-bd"/>
</dbReference>
<protein>
    <recommendedName>
        <fullName evidence="8">Amine oxidase</fullName>
        <ecNumber evidence="8">1.4.3.-</ecNumber>
    </recommendedName>
</protein>
<dbReference type="GO" id="GO:0005886">
    <property type="term" value="C:plasma membrane"/>
    <property type="evidence" value="ECO:0007669"/>
    <property type="project" value="TreeGrafter"/>
</dbReference>
<evidence type="ECO:0000259" key="9">
    <source>
        <dbReference type="Pfam" id="PF01179"/>
    </source>
</evidence>
<dbReference type="PANTHER" id="PTHR10638">
    <property type="entry name" value="COPPER AMINE OXIDASE"/>
    <property type="match status" value="1"/>
</dbReference>
<dbReference type="OrthoDB" id="5379943at2759"/>
<evidence type="ECO:0000256" key="6">
    <source>
        <dbReference type="PIRSR" id="PIRSR600269-50"/>
    </source>
</evidence>
<gene>
    <name evidence="11" type="primary">Aoc3_2</name>
    <name evidence="11" type="ORF">HEMCOM_R13240</name>
</gene>
<dbReference type="PANTHER" id="PTHR10638:SF4">
    <property type="entry name" value="RETINA-SPECIFIC COPPER AMINE OXIDASE"/>
    <property type="match status" value="1"/>
</dbReference>